<keyword evidence="1" id="KW-0862">Zinc</keyword>
<sequence length="120" mass="13976">MDQEKLEYFRNLLQEKLKTLLSEAEKTLTDLTESGLNCPDPTDRAVLESDRGFELRIRDRERKFIRKIQAALERIDEGTYGICEECGEEISLKRLEARPEASLCIECKRRQEQLEKIKGG</sequence>
<dbReference type="SUPFAM" id="SSF57716">
    <property type="entry name" value="Glucocorticoid receptor-like (DNA-binding domain)"/>
    <property type="match status" value="1"/>
</dbReference>
<name>A0A6G7PWR9_9BACT</name>
<proteinExistence type="inferred from homology"/>
<feature type="binding site" evidence="1">
    <location>
        <position position="86"/>
    </location>
    <ligand>
        <name>Zn(2+)</name>
        <dbReference type="ChEBI" id="CHEBI:29105"/>
    </ligand>
</feature>
<dbReference type="PRINTS" id="PR00618">
    <property type="entry name" value="DKSAZNFINGER"/>
</dbReference>
<gene>
    <name evidence="1 2" type="primary">dksA</name>
    <name evidence="2" type="ORF">G4V39_07400</name>
</gene>
<dbReference type="PANTHER" id="PTHR33823">
    <property type="entry name" value="RNA POLYMERASE-BINDING TRANSCRIPTION FACTOR DKSA-RELATED"/>
    <property type="match status" value="1"/>
</dbReference>
<evidence type="ECO:0000313" key="2">
    <source>
        <dbReference type="EMBL" id="QIJ72102.1"/>
    </source>
</evidence>
<dbReference type="Pfam" id="PF01258">
    <property type="entry name" value="zf-dskA_traR"/>
    <property type="match status" value="1"/>
</dbReference>
<reference evidence="2 3" key="1">
    <citation type="submission" date="2020-02" db="EMBL/GenBank/DDBJ databases">
        <title>Genome analysis of Thermosulfuriphilus ammonigenes ST65T, an anaerobic thermophilic chemolithoautotrophic bacterium isolated from a deep-sea hydrothermal vent.</title>
        <authorList>
            <person name="Slobodkina G."/>
            <person name="Allioux M."/>
            <person name="Merkel A."/>
            <person name="Alain K."/>
            <person name="Jebbar M."/>
            <person name="Slobodkin A."/>
        </authorList>
    </citation>
    <scope>NUCLEOTIDE SEQUENCE [LARGE SCALE GENOMIC DNA]</scope>
    <source>
        <strain evidence="2 3">ST65</strain>
    </source>
</reference>
<dbReference type="RefSeq" id="WP_166032319.1">
    <property type="nucleotide sequence ID" value="NZ_CP048877.1"/>
</dbReference>
<dbReference type="Pfam" id="PF21157">
    <property type="entry name" value="DksA_N"/>
    <property type="match status" value="1"/>
</dbReference>
<comment type="function">
    <text evidence="1">Transcription factor that acts by binding directly to the RNA polymerase (RNAP). Required for negative regulation of rRNA expression and positive regulation of several amino acid biosynthesis promoters.</text>
</comment>
<dbReference type="PANTHER" id="PTHR33823:SF2">
    <property type="entry name" value="RNA POLYMERASE-BINDING TRANSCRIPTION FACTOR DKSA"/>
    <property type="match status" value="1"/>
</dbReference>
<dbReference type="PROSITE" id="PS51128">
    <property type="entry name" value="ZF_DKSA_2"/>
    <property type="match status" value="1"/>
</dbReference>
<protein>
    <recommendedName>
        <fullName evidence="1">RNA polymerase-binding transcription factor DksA</fullName>
    </recommendedName>
</protein>
<comment type="subcellular location">
    <subcellularLocation>
        <location evidence="1">Cytoplasm</location>
    </subcellularLocation>
</comment>
<evidence type="ECO:0000256" key="1">
    <source>
        <dbReference type="HAMAP-Rule" id="MF_00926"/>
    </source>
</evidence>
<keyword evidence="3" id="KW-1185">Reference proteome</keyword>
<dbReference type="PROSITE" id="PS01102">
    <property type="entry name" value="ZF_DKSA_1"/>
    <property type="match status" value="1"/>
</dbReference>
<dbReference type="GO" id="GO:0010468">
    <property type="term" value="P:regulation of gene expression"/>
    <property type="evidence" value="ECO:0007669"/>
    <property type="project" value="UniProtKB-UniRule"/>
</dbReference>
<feature type="binding site" evidence="1">
    <location>
        <position position="104"/>
    </location>
    <ligand>
        <name>Zn(2+)</name>
        <dbReference type="ChEBI" id="CHEBI:29105"/>
    </ligand>
</feature>
<dbReference type="GO" id="GO:0005737">
    <property type="term" value="C:cytoplasm"/>
    <property type="evidence" value="ECO:0007669"/>
    <property type="project" value="UniProtKB-SubCell"/>
</dbReference>
<feature type="binding site" evidence="1">
    <location>
        <position position="107"/>
    </location>
    <ligand>
        <name>Zn(2+)</name>
        <dbReference type="ChEBI" id="CHEBI:29105"/>
    </ligand>
</feature>
<feature type="binding site" evidence="1">
    <location>
        <position position="83"/>
    </location>
    <ligand>
        <name>Zn(2+)</name>
        <dbReference type="ChEBI" id="CHEBI:29105"/>
    </ligand>
</feature>
<dbReference type="NCBIfam" id="TIGR02420">
    <property type="entry name" value="dksA"/>
    <property type="match status" value="1"/>
</dbReference>
<organism evidence="2 3">
    <name type="scientific">Thermosulfuriphilus ammonigenes</name>
    <dbReference type="NCBI Taxonomy" id="1936021"/>
    <lineage>
        <taxon>Bacteria</taxon>
        <taxon>Pseudomonadati</taxon>
        <taxon>Thermodesulfobacteriota</taxon>
        <taxon>Thermodesulfobacteria</taxon>
        <taxon>Thermodesulfobacteriales</taxon>
        <taxon>Thermodesulfobacteriaceae</taxon>
        <taxon>Thermosulfuriphilus</taxon>
    </lineage>
</organism>
<dbReference type="InterPro" id="IPR020458">
    <property type="entry name" value="Znf_DskA_TraR_CS"/>
</dbReference>
<dbReference type="InterPro" id="IPR000962">
    <property type="entry name" value="Znf_DskA_TraR"/>
</dbReference>
<dbReference type="GO" id="GO:0008270">
    <property type="term" value="F:zinc ion binding"/>
    <property type="evidence" value="ECO:0007669"/>
    <property type="project" value="UniProtKB-UniRule"/>
</dbReference>
<keyword evidence="1" id="KW-0863">Zinc-finger</keyword>
<dbReference type="Proteomes" id="UP000502179">
    <property type="component" value="Chromosome"/>
</dbReference>
<dbReference type="InterPro" id="IPR020460">
    <property type="entry name" value="Znf_C4-type_bac"/>
</dbReference>
<comment type="subunit">
    <text evidence="1">Interacts directly with the RNA polymerase.</text>
</comment>
<accession>A0A6G7PWR9</accession>
<dbReference type="Gene3D" id="1.20.120.910">
    <property type="entry name" value="DksA, coiled-coil domain"/>
    <property type="match status" value="1"/>
</dbReference>
<dbReference type="KEGG" id="tav:G4V39_07400"/>
<dbReference type="SUPFAM" id="SSF109635">
    <property type="entry name" value="DnaK suppressor protein DksA, alpha-hairpin domain"/>
    <property type="match status" value="1"/>
</dbReference>
<keyword evidence="1" id="KW-0963">Cytoplasm</keyword>
<dbReference type="AlphaFoldDB" id="A0A6G7PWR9"/>
<dbReference type="InterPro" id="IPR037187">
    <property type="entry name" value="DnaK_N"/>
</dbReference>
<dbReference type="HAMAP" id="MF_00926">
    <property type="entry name" value="DksA"/>
    <property type="match status" value="1"/>
</dbReference>
<dbReference type="InterPro" id="IPR048489">
    <property type="entry name" value="DksA_N"/>
</dbReference>
<dbReference type="InterPro" id="IPR012784">
    <property type="entry name" value="DksA_RNA_pol-bd"/>
</dbReference>
<comment type="similarity">
    <text evidence="1">Belongs to the DksA family.</text>
</comment>
<dbReference type="EMBL" id="CP048877">
    <property type="protein sequence ID" value="QIJ72102.1"/>
    <property type="molecule type" value="Genomic_DNA"/>
</dbReference>
<evidence type="ECO:0000313" key="3">
    <source>
        <dbReference type="Proteomes" id="UP000502179"/>
    </source>
</evidence>
<keyword evidence="1" id="KW-0479">Metal-binding</keyword>